<evidence type="ECO:0000313" key="1">
    <source>
        <dbReference type="EMBL" id="KII82893.1"/>
    </source>
</evidence>
<dbReference type="OrthoDB" id="2690740at2759"/>
<accession>A0A0C9T454</accession>
<dbReference type="AlphaFoldDB" id="A0A0C9T454"/>
<dbReference type="EMBL" id="KN832600">
    <property type="protein sequence ID" value="KII82893.1"/>
    <property type="molecule type" value="Genomic_DNA"/>
</dbReference>
<gene>
    <name evidence="1" type="ORF">PLICRDRAFT_120109</name>
</gene>
<name>A0A0C9T454_PLICR</name>
<dbReference type="HOGENOM" id="CLU_087177_0_0_1"/>
<evidence type="ECO:0000313" key="2">
    <source>
        <dbReference type="Proteomes" id="UP000053263"/>
    </source>
</evidence>
<dbReference type="Gene3D" id="3.60.130.30">
    <property type="match status" value="1"/>
</dbReference>
<organism evidence="1 2">
    <name type="scientific">Plicaturopsis crispa FD-325 SS-3</name>
    <dbReference type="NCBI Taxonomy" id="944288"/>
    <lineage>
        <taxon>Eukaryota</taxon>
        <taxon>Fungi</taxon>
        <taxon>Dikarya</taxon>
        <taxon>Basidiomycota</taxon>
        <taxon>Agaricomycotina</taxon>
        <taxon>Agaricomycetes</taxon>
        <taxon>Agaricomycetidae</taxon>
        <taxon>Amylocorticiales</taxon>
        <taxon>Amylocorticiaceae</taxon>
        <taxon>Plicatura</taxon>
        <taxon>Plicaturopsis crispa</taxon>
    </lineage>
</organism>
<protein>
    <submittedName>
        <fullName evidence="1">Uncharacterized protein</fullName>
    </submittedName>
</protein>
<feature type="non-terminal residue" evidence="1">
    <location>
        <position position="1"/>
    </location>
</feature>
<proteinExistence type="predicted"/>
<sequence length="142" mass="15915">PKDVHPHCIRREGALKTNHHQRTPYQSKDCREDSEAFGVLCEVLKPIFDYVAKIMMANFLDKFEKLSIYCQVLPMMGVLAPGQPFSGIVLNLCVSTRANRDSMDNLLCVVIFLGKLTGGKLCLHKARLVFKGRSGDVIIFCS</sequence>
<keyword evidence="2" id="KW-1185">Reference proteome</keyword>
<dbReference type="Proteomes" id="UP000053263">
    <property type="component" value="Unassembled WGS sequence"/>
</dbReference>
<reference evidence="1 2" key="1">
    <citation type="submission" date="2014-06" db="EMBL/GenBank/DDBJ databases">
        <title>Evolutionary Origins and Diversification of the Mycorrhizal Mutualists.</title>
        <authorList>
            <consortium name="DOE Joint Genome Institute"/>
            <consortium name="Mycorrhizal Genomics Consortium"/>
            <person name="Kohler A."/>
            <person name="Kuo A."/>
            <person name="Nagy L.G."/>
            <person name="Floudas D."/>
            <person name="Copeland A."/>
            <person name="Barry K.W."/>
            <person name="Cichocki N."/>
            <person name="Veneault-Fourrey C."/>
            <person name="LaButti K."/>
            <person name="Lindquist E.A."/>
            <person name="Lipzen A."/>
            <person name="Lundell T."/>
            <person name="Morin E."/>
            <person name="Murat C."/>
            <person name="Riley R."/>
            <person name="Ohm R."/>
            <person name="Sun H."/>
            <person name="Tunlid A."/>
            <person name="Henrissat B."/>
            <person name="Grigoriev I.V."/>
            <person name="Hibbett D.S."/>
            <person name="Martin F."/>
        </authorList>
    </citation>
    <scope>NUCLEOTIDE SEQUENCE [LARGE SCALE GENOMIC DNA]</scope>
    <source>
        <strain evidence="1 2">FD-325 SS-3</strain>
    </source>
</reference>